<protein>
    <submittedName>
        <fullName evidence="10">Peptidase S8/S53 subtilisin kexin sedolisin</fullName>
    </submittedName>
</protein>
<dbReference type="MEROPS" id="S08.091"/>
<evidence type="ECO:0000256" key="3">
    <source>
        <dbReference type="ARBA" id="ARBA00022801"/>
    </source>
</evidence>
<keyword evidence="11" id="KW-1185">Reference proteome</keyword>
<evidence type="ECO:0000313" key="11">
    <source>
        <dbReference type="Proteomes" id="UP000019225"/>
    </source>
</evidence>
<dbReference type="GO" id="GO:0004252">
    <property type="term" value="F:serine-type endopeptidase activity"/>
    <property type="evidence" value="ECO:0007669"/>
    <property type="project" value="UniProtKB-UniRule"/>
</dbReference>
<dbReference type="InterPro" id="IPR015500">
    <property type="entry name" value="Peptidase_S8_subtilisin-rel"/>
</dbReference>
<keyword evidence="4 6" id="KW-0720">Serine protease</keyword>
<dbReference type="InterPro" id="IPR023827">
    <property type="entry name" value="Peptidase_S8_Asp-AS"/>
</dbReference>
<dbReference type="AlphaFoldDB" id="W5W700"/>
<evidence type="ECO:0000256" key="2">
    <source>
        <dbReference type="ARBA" id="ARBA00022670"/>
    </source>
</evidence>
<feature type="active site" description="Charge relay system" evidence="5 6">
    <location>
        <position position="177"/>
    </location>
</feature>
<evidence type="ECO:0000256" key="4">
    <source>
        <dbReference type="ARBA" id="ARBA00022825"/>
    </source>
</evidence>
<dbReference type="InterPro" id="IPR000209">
    <property type="entry name" value="Peptidase_S8/S53_dom"/>
</dbReference>
<evidence type="ECO:0000256" key="1">
    <source>
        <dbReference type="ARBA" id="ARBA00011073"/>
    </source>
</evidence>
<keyword evidence="2 6" id="KW-0645">Protease</keyword>
<keyword evidence="8" id="KW-0732">Signal</keyword>
<evidence type="ECO:0000259" key="9">
    <source>
        <dbReference type="Pfam" id="PF00082"/>
    </source>
</evidence>
<dbReference type="Gene3D" id="3.40.50.200">
    <property type="entry name" value="Peptidase S8/S53 domain"/>
    <property type="match status" value="1"/>
</dbReference>
<reference evidence="10 11" key="1">
    <citation type="journal article" date="2014" name="BMC Genomics">
        <title>Complete genome sequence of producer of the glycopeptide antibiotic Aculeximycin Kutzneria albida DSM 43870T, a representative of minor genus of Pseudonocardiaceae.</title>
        <authorList>
            <person name="Rebets Y."/>
            <person name="Tokovenko B."/>
            <person name="Lushchyk I."/>
            <person name="Ruckert C."/>
            <person name="Zaburannyi N."/>
            <person name="Bechthold A."/>
            <person name="Kalinowski J."/>
            <person name="Luzhetskyy A."/>
        </authorList>
    </citation>
    <scope>NUCLEOTIDE SEQUENCE [LARGE SCALE GENOMIC DNA]</scope>
    <source>
        <strain evidence="10">DSM 43870</strain>
    </source>
</reference>
<dbReference type="PROSITE" id="PS00136">
    <property type="entry name" value="SUBTILASE_ASP"/>
    <property type="match status" value="1"/>
</dbReference>
<evidence type="ECO:0000256" key="5">
    <source>
        <dbReference type="PIRSR" id="PIRSR615500-1"/>
    </source>
</evidence>
<dbReference type="STRING" id="1449976.KALB_3275"/>
<evidence type="ECO:0000256" key="6">
    <source>
        <dbReference type="PROSITE-ProRule" id="PRU01240"/>
    </source>
</evidence>
<dbReference type="HOGENOM" id="CLU_011263_17_3_11"/>
<dbReference type="PATRIC" id="fig|1449976.3.peg.3291"/>
<dbReference type="InterPro" id="IPR022398">
    <property type="entry name" value="Peptidase_S8_His-AS"/>
</dbReference>
<evidence type="ECO:0000256" key="8">
    <source>
        <dbReference type="SAM" id="SignalP"/>
    </source>
</evidence>
<evidence type="ECO:0000256" key="7">
    <source>
        <dbReference type="RuleBase" id="RU003355"/>
    </source>
</evidence>
<dbReference type="PROSITE" id="PS00137">
    <property type="entry name" value="SUBTILASE_HIS"/>
    <property type="match status" value="1"/>
</dbReference>
<dbReference type="InterPro" id="IPR050131">
    <property type="entry name" value="Peptidase_S8_subtilisin-like"/>
</dbReference>
<comment type="similarity">
    <text evidence="1 6 7">Belongs to the peptidase S8 family.</text>
</comment>
<dbReference type="SUPFAM" id="SSF52743">
    <property type="entry name" value="Subtilisin-like"/>
    <property type="match status" value="1"/>
</dbReference>
<dbReference type="PRINTS" id="PR00723">
    <property type="entry name" value="SUBTILISIN"/>
</dbReference>
<name>W5W700_9PSEU</name>
<feature type="active site" description="Charge relay system" evidence="5 6">
    <location>
        <position position="409"/>
    </location>
</feature>
<proteinExistence type="inferred from homology"/>
<dbReference type="PANTHER" id="PTHR43806">
    <property type="entry name" value="PEPTIDASE S8"/>
    <property type="match status" value="1"/>
</dbReference>
<dbReference type="Proteomes" id="UP000019225">
    <property type="component" value="Chromosome"/>
</dbReference>
<sequence length="477" mass="49800">MRFVPVLPRLRAVMTRTLTVLSAIGLLLAAPVAQAEPAPTSEPAAAADPGQLVLPHVVVTGADRLSTWRAERVIRGAGGTVVSAYPQVGVLVAYSAREDFAAKVRATPGIAAVGATRTAKIAAGWFAPRRDLEYTGPAAPSTPPPAEGTAWDVPALGLAKAHEVTTGSRRVIVGVLDTGVDDTHPDLAEAVDTRNSVSCLSGWADRGRGAWRPTLDGHGTHVAGTIAAAENGFGVVGIAPDVRVAAVKMAELDDTETPESMVCGFVWAAEHGFRVVNNSYRLNPWRYSCPDQVDQAAIRLAVGRAVSYAQRNEVLVVASAGNAGIDLTNRKTDDESPYDSSPVHREISNECIRLPHELPGVIGTGAVDEKLAKASFSNYGIGPVALAAPGVRTWSTWPGNGYRPASGTSMSAPHTVGVAALIASEHPRWSAERIKAQLFRTATPAACPTGSPCVTRDGQTSYFGHGLVNAAAAVAED</sequence>
<dbReference type="KEGG" id="kal:KALB_3275"/>
<dbReference type="GO" id="GO:0006508">
    <property type="term" value="P:proteolysis"/>
    <property type="evidence" value="ECO:0007669"/>
    <property type="project" value="UniProtKB-KW"/>
</dbReference>
<dbReference type="Pfam" id="PF00082">
    <property type="entry name" value="Peptidase_S8"/>
    <property type="match status" value="1"/>
</dbReference>
<dbReference type="PANTHER" id="PTHR43806:SF11">
    <property type="entry name" value="CEREVISIN-RELATED"/>
    <property type="match status" value="1"/>
</dbReference>
<feature type="chain" id="PRO_5004874959" evidence="8">
    <location>
        <begin position="36"/>
        <end position="477"/>
    </location>
</feature>
<evidence type="ECO:0000313" key="10">
    <source>
        <dbReference type="EMBL" id="AHH96642.1"/>
    </source>
</evidence>
<feature type="domain" description="Peptidase S8/S53" evidence="9">
    <location>
        <begin position="169"/>
        <end position="466"/>
    </location>
</feature>
<keyword evidence="3 6" id="KW-0378">Hydrolase</keyword>
<dbReference type="PROSITE" id="PS00138">
    <property type="entry name" value="SUBTILASE_SER"/>
    <property type="match status" value="1"/>
</dbReference>
<gene>
    <name evidence="10" type="ORF">KALB_3275</name>
</gene>
<dbReference type="PROSITE" id="PS51892">
    <property type="entry name" value="SUBTILASE"/>
    <property type="match status" value="1"/>
</dbReference>
<dbReference type="EMBL" id="CP007155">
    <property type="protein sequence ID" value="AHH96642.1"/>
    <property type="molecule type" value="Genomic_DNA"/>
</dbReference>
<feature type="signal peptide" evidence="8">
    <location>
        <begin position="1"/>
        <end position="35"/>
    </location>
</feature>
<accession>W5W700</accession>
<dbReference type="InterPro" id="IPR036852">
    <property type="entry name" value="Peptidase_S8/S53_dom_sf"/>
</dbReference>
<organism evidence="10 11">
    <name type="scientific">Kutzneria albida DSM 43870</name>
    <dbReference type="NCBI Taxonomy" id="1449976"/>
    <lineage>
        <taxon>Bacteria</taxon>
        <taxon>Bacillati</taxon>
        <taxon>Actinomycetota</taxon>
        <taxon>Actinomycetes</taxon>
        <taxon>Pseudonocardiales</taxon>
        <taxon>Pseudonocardiaceae</taxon>
        <taxon>Kutzneria</taxon>
    </lineage>
</organism>
<dbReference type="InterPro" id="IPR023828">
    <property type="entry name" value="Peptidase_S8_Ser-AS"/>
</dbReference>
<feature type="active site" description="Charge relay system" evidence="5 6">
    <location>
        <position position="218"/>
    </location>
</feature>
<dbReference type="eggNOG" id="COG1404">
    <property type="taxonomic scope" value="Bacteria"/>
</dbReference>